<feature type="domain" description="Methylaspartate ammonia-lyase C-terminal" evidence="2">
    <location>
        <begin position="69"/>
        <end position="202"/>
    </location>
</feature>
<comment type="caution">
    <text evidence="3">The sequence shown here is derived from an EMBL/GenBank/DDBJ whole genome shotgun (WGS) entry which is preliminary data.</text>
</comment>
<keyword evidence="1" id="KW-0479">Metal-binding</keyword>
<dbReference type="Pfam" id="PF07476">
    <property type="entry name" value="MAAL_C"/>
    <property type="match status" value="1"/>
</dbReference>
<reference evidence="4" key="1">
    <citation type="journal article" date="2017" name="Nat. Microbiol.">
        <title>Global analysis of biosynthetic gene clusters reveals vast potential of secondary metabolite production in Penicillium species.</title>
        <authorList>
            <person name="Nielsen J.C."/>
            <person name="Grijseels S."/>
            <person name="Prigent S."/>
            <person name="Ji B."/>
            <person name="Dainat J."/>
            <person name="Nielsen K.F."/>
            <person name="Frisvad J.C."/>
            <person name="Workman M."/>
            <person name="Nielsen J."/>
        </authorList>
    </citation>
    <scope>NUCLEOTIDE SEQUENCE [LARGE SCALE GENOMIC DNA]</scope>
    <source>
        <strain evidence="4">IBT 29486</strain>
    </source>
</reference>
<proteinExistence type="predicted"/>
<evidence type="ECO:0000313" key="4">
    <source>
        <dbReference type="Proteomes" id="UP000191518"/>
    </source>
</evidence>
<dbReference type="GO" id="GO:0046872">
    <property type="term" value="F:metal ion binding"/>
    <property type="evidence" value="ECO:0007669"/>
    <property type="project" value="UniProtKB-KW"/>
</dbReference>
<gene>
    <name evidence="3" type="ORF">PENVUL_c005G09297</name>
</gene>
<dbReference type="InterPro" id="IPR022662">
    <property type="entry name" value="MeAsp_NH4-lyase_C"/>
</dbReference>
<evidence type="ECO:0000313" key="3">
    <source>
        <dbReference type="EMBL" id="OQE09742.1"/>
    </source>
</evidence>
<dbReference type="AlphaFoldDB" id="A0A1V6S6R0"/>
<sequence>MKRVALLPHASFVHVSDIGPRGETILNYVQSVAQRIQERGDPGYRPQLHFDVYGTIGDAFTDTEIPDFLKKLDKESQIRRLHQIKKILASRRINVKIVADEWCNILDDIQDFADADAVDYVQVKTPDLGSLHNTIDAVMYCVKENIGCCLGGSANETDISARITTQVALATQPQFLLSKPGIGADEGLMILTNEMIRTLALLDNEG</sequence>
<dbReference type="InterPro" id="IPR036849">
    <property type="entry name" value="Enolase-like_C_sf"/>
</dbReference>
<protein>
    <recommendedName>
        <fullName evidence="2">Methylaspartate ammonia-lyase C-terminal domain-containing protein</fullName>
    </recommendedName>
</protein>
<dbReference type="PANTHER" id="PTHR48073">
    <property type="entry name" value="O-SUCCINYLBENZOATE SYNTHASE-RELATED"/>
    <property type="match status" value="1"/>
</dbReference>
<evidence type="ECO:0000256" key="1">
    <source>
        <dbReference type="ARBA" id="ARBA00022723"/>
    </source>
</evidence>
<dbReference type="SUPFAM" id="SSF51604">
    <property type="entry name" value="Enolase C-terminal domain-like"/>
    <property type="match status" value="1"/>
</dbReference>
<keyword evidence="4" id="KW-1185">Reference proteome</keyword>
<dbReference type="Proteomes" id="UP000191518">
    <property type="component" value="Unassembled WGS sequence"/>
</dbReference>
<evidence type="ECO:0000259" key="2">
    <source>
        <dbReference type="Pfam" id="PF07476"/>
    </source>
</evidence>
<organism evidence="3 4">
    <name type="scientific">Penicillium vulpinum</name>
    <dbReference type="NCBI Taxonomy" id="29845"/>
    <lineage>
        <taxon>Eukaryota</taxon>
        <taxon>Fungi</taxon>
        <taxon>Dikarya</taxon>
        <taxon>Ascomycota</taxon>
        <taxon>Pezizomycotina</taxon>
        <taxon>Eurotiomycetes</taxon>
        <taxon>Eurotiomycetidae</taxon>
        <taxon>Eurotiales</taxon>
        <taxon>Aspergillaceae</taxon>
        <taxon>Penicillium</taxon>
    </lineage>
</organism>
<dbReference type="PANTHER" id="PTHR48073:SF2">
    <property type="entry name" value="O-SUCCINYLBENZOATE SYNTHASE"/>
    <property type="match status" value="1"/>
</dbReference>
<dbReference type="EMBL" id="MDYP01000005">
    <property type="protein sequence ID" value="OQE09742.1"/>
    <property type="molecule type" value="Genomic_DNA"/>
</dbReference>
<accession>A0A1V6S6R0</accession>
<dbReference type="Gene3D" id="3.20.20.120">
    <property type="entry name" value="Enolase-like C-terminal domain"/>
    <property type="match status" value="1"/>
</dbReference>
<name>A0A1V6S6R0_9EURO</name>